<dbReference type="RefSeq" id="WP_078947025.1">
    <property type="nucleotide sequence ID" value="NZ_CP015367.1"/>
</dbReference>
<evidence type="ECO:0000313" key="4">
    <source>
        <dbReference type="EMBL" id="SFG97578.1"/>
    </source>
</evidence>
<keyword evidence="5" id="KW-1185">Reference proteome</keyword>
<reference evidence="4 6" key="2">
    <citation type="submission" date="2016-10" db="EMBL/GenBank/DDBJ databases">
        <authorList>
            <person name="Varghese N."/>
            <person name="Submissions S."/>
        </authorList>
    </citation>
    <scope>NUCLEOTIDE SEQUENCE [LARGE SCALE GENOMIC DNA]</scope>
    <source>
        <strain evidence="4 6">CBMB27</strain>
    </source>
</reference>
<organism evidence="4 6">
    <name type="scientific">Methylobacterium phyllosphaerae</name>
    <dbReference type="NCBI Taxonomy" id="418223"/>
    <lineage>
        <taxon>Bacteria</taxon>
        <taxon>Pseudomonadati</taxon>
        <taxon>Pseudomonadota</taxon>
        <taxon>Alphaproteobacteria</taxon>
        <taxon>Hyphomicrobiales</taxon>
        <taxon>Methylobacteriaceae</taxon>
        <taxon>Methylobacterium</taxon>
    </lineage>
</organism>
<dbReference type="EMBL" id="CP015367">
    <property type="protein sequence ID" value="APT34149.1"/>
    <property type="molecule type" value="Genomic_DNA"/>
</dbReference>
<keyword evidence="1" id="KW-0472">Membrane</keyword>
<dbReference type="GeneID" id="96601859"/>
<dbReference type="InterPro" id="IPR012495">
    <property type="entry name" value="TadE-like_dom"/>
</dbReference>
<feature type="transmembrane region" description="Helical" evidence="1">
    <location>
        <begin position="34"/>
        <end position="57"/>
    </location>
</feature>
<evidence type="ECO:0000259" key="2">
    <source>
        <dbReference type="Pfam" id="PF07811"/>
    </source>
</evidence>
<name>A0AAE8HS99_9HYPH</name>
<accession>A0AAE8HS99</accession>
<evidence type="ECO:0000313" key="3">
    <source>
        <dbReference type="EMBL" id="APT34149.1"/>
    </source>
</evidence>
<feature type="domain" description="TadE-like" evidence="2">
    <location>
        <begin position="28"/>
        <end position="70"/>
    </location>
</feature>
<dbReference type="Proteomes" id="UP000185487">
    <property type="component" value="Chromosome"/>
</dbReference>
<reference evidence="3 5" key="1">
    <citation type="submission" date="2016-04" db="EMBL/GenBank/DDBJ databases">
        <title>Complete genome sequencing and analysis of CBMB27, Methylobacterium phyllosphaerae isolated from leaf tissues of rice (Oryza sativa L.).</title>
        <authorList>
            <person name="Lee Y."/>
            <person name="Hwangbo K."/>
            <person name="Chung H."/>
            <person name="Yoo J."/>
            <person name="Kim K.Y."/>
            <person name="Sa T.M."/>
            <person name="Um Y."/>
            <person name="Madhaiyan M."/>
        </authorList>
    </citation>
    <scope>NUCLEOTIDE SEQUENCE [LARGE SCALE GENOMIC DNA]</scope>
    <source>
        <strain evidence="3 5">CBMB27</strain>
    </source>
</reference>
<dbReference type="EMBL" id="FOPK01000011">
    <property type="protein sequence ID" value="SFG97578.1"/>
    <property type="molecule type" value="Genomic_DNA"/>
</dbReference>
<dbReference type="KEGG" id="mphy:MCBMB27_04858"/>
<evidence type="ECO:0000313" key="5">
    <source>
        <dbReference type="Proteomes" id="UP000185487"/>
    </source>
</evidence>
<gene>
    <name evidence="3" type="ORF">MCBMB27_04858</name>
    <name evidence="4" type="ORF">SAMN05192567_11192</name>
</gene>
<evidence type="ECO:0000256" key="1">
    <source>
        <dbReference type="SAM" id="Phobius"/>
    </source>
</evidence>
<dbReference type="Proteomes" id="UP000199140">
    <property type="component" value="Unassembled WGS sequence"/>
</dbReference>
<dbReference type="Pfam" id="PF07811">
    <property type="entry name" value="TadE"/>
    <property type="match status" value="1"/>
</dbReference>
<evidence type="ECO:0000313" key="6">
    <source>
        <dbReference type="Proteomes" id="UP000199140"/>
    </source>
</evidence>
<proteinExistence type="predicted"/>
<keyword evidence="1" id="KW-1133">Transmembrane helix</keyword>
<protein>
    <submittedName>
        <fullName evidence="4">Flp pilus assembly protein TadG</fullName>
    </submittedName>
    <submittedName>
        <fullName evidence="3">Membrane Transport</fullName>
    </submittedName>
</protein>
<keyword evidence="1" id="KW-0812">Transmembrane</keyword>
<sequence length="215" mass="22356">MNARRHFSARSKATSGCLLKSLGRDASGAAAVEFALVALPFLALCGAVIQIAFQIWATQNFDRALQNAVRTIFTGQFQLDTAGQTDPAILLAALKTRMCGPASTPVATVFNCQNVKIDVATASSFANATAAKPIDTATGTWNTSFGSNYKCASPGTIVIVTAAVPFPTFFNLMGLNTRQFTSGSAAGSSLLTSTAVFRTEPYQIVGGSPCPSSPS</sequence>
<dbReference type="AlphaFoldDB" id="A0AAE8HS99"/>